<keyword evidence="1" id="KW-0812">Transmembrane</keyword>
<reference evidence="2" key="1">
    <citation type="submission" date="2021-01" db="EMBL/GenBank/DDBJ databases">
        <title>Whole genome shotgun sequence of Virgisporangium aurantiacum NBRC 16421.</title>
        <authorList>
            <person name="Komaki H."/>
            <person name="Tamura T."/>
        </authorList>
    </citation>
    <scope>NUCLEOTIDE SEQUENCE</scope>
    <source>
        <strain evidence="2">NBRC 16421</strain>
    </source>
</reference>
<dbReference type="Proteomes" id="UP000612585">
    <property type="component" value="Unassembled WGS sequence"/>
</dbReference>
<evidence type="ECO:0000313" key="3">
    <source>
        <dbReference type="Proteomes" id="UP000612585"/>
    </source>
</evidence>
<proteinExistence type="predicted"/>
<keyword evidence="1" id="KW-1133">Transmembrane helix</keyword>
<organism evidence="2 3">
    <name type="scientific">Virgisporangium aurantiacum</name>
    <dbReference type="NCBI Taxonomy" id="175570"/>
    <lineage>
        <taxon>Bacteria</taxon>
        <taxon>Bacillati</taxon>
        <taxon>Actinomycetota</taxon>
        <taxon>Actinomycetes</taxon>
        <taxon>Micromonosporales</taxon>
        <taxon>Micromonosporaceae</taxon>
        <taxon>Virgisporangium</taxon>
    </lineage>
</organism>
<protein>
    <submittedName>
        <fullName evidence="2">Uncharacterized protein</fullName>
    </submittedName>
</protein>
<dbReference type="EMBL" id="BOPG01000049">
    <property type="protein sequence ID" value="GIJ59976.1"/>
    <property type="molecule type" value="Genomic_DNA"/>
</dbReference>
<name>A0A8J3ZE68_9ACTN</name>
<keyword evidence="3" id="KW-1185">Reference proteome</keyword>
<sequence length="209" mass="22471">MSWSDYARAARELAELRRVEDAAAADRAAVTRTAADDLDNLTRHLEAQRDLLHKLAGTLKLPEPWIGRADRSSVTDVAQALHLAADAANAADVEARRAEHIGTRPILLPDVSPTTRNVIIYSVWAGLGWLLQCGLMTFSSETDFGVLAWSLCGLPALAFFAGYLTVSTLGQPRVGASLPKQVRLGGVICFGGMTLAWIALIAAFSFLRG</sequence>
<gene>
    <name evidence="2" type="ORF">Vau01_074920</name>
</gene>
<evidence type="ECO:0000256" key="1">
    <source>
        <dbReference type="SAM" id="Phobius"/>
    </source>
</evidence>
<feature type="transmembrane region" description="Helical" evidence="1">
    <location>
        <begin position="187"/>
        <end position="207"/>
    </location>
</feature>
<evidence type="ECO:0000313" key="2">
    <source>
        <dbReference type="EMBL" id="GIJ59976.1"/>
    </source>
</evidence>
<dbReference type="RefSeq" id="WP_204003541.1">
    <property type="nucleotide sequence ID" value="NZ_BOPG01000049.1"/>
</dbReference>
<dbReference type="AlphaFoldDB" id="A0A8J3ZE68"/>
<feature type="transmembrane region" description="Helical" evidence="1">
    <location>
        <begin position="144"/>
        <end position="166"/>
    </location>
</feature>
<feature type="transmembrane region" description="Helical" evidence="1">
    <location>
        <begin position="118"/>
        <end position="138"/>
    </location>
</feature>
<comment type="caution">
    <text evidence="2">The sequence shown here is derived from an EMBL/GenBank/DDBJ whole genome shotgun (WGS) entry which is preliminary data.</text>
</comment>
<accession>A0A8J3ZE68</accession>
<keyword evidence="1" id="KW-0472">Membrane</keyword>